<name>A0A932G1C3_UNCTE</name>
<proteinExistence type="predicted"/>
<gene>
    <name evidence="5" type="ORF">HYY20_09515</name>
</gene>
<evidence type="ECO:0000256" key="1">
    <source>
        <dbReference type="ARBA" id="ARBA00022723"/>
    </source>
</evidence>
<dbReference type="GO" id="GO:0046872">
    <property type="term" value="F:metal ion binding"/>
    <property type="evidence" value="ECO:0007669"/>
    <property type="project" value="UniProtKB-KW"/>
</dbReference>
<dbReference type="EMBL" id="JACPRF010000285">
    <property type="protein sequence ID" value="MBI2877105.1"/>
    <property type="molecule type" value="Genomic_DNA"/>
</dbReference>
<dbReference type="Proteomes" id="UP000769766">
    <property type="component" value="Unassembled WGS sequence"/>
</dbReference>
<dbReference type="Pfam" id="PF13183">
    <property type="entry name" value="Fer4_8"/>
    <property type="match status" value="1"/>
</dbReference>
<dbReference type="PANTHER" id="PTHR32479:SF17">
    <property type="entry name" value="GLYCOLATE OXIDASE IRON-SULFUR SUBUNIT"/>
    <property type="match status" value="1"/>
</dbReference>
<evidence type="ECO:0000259" key="4">
    <source>
        <dbReference type="PROSITE" id="PS51379"/>
    </source>
</evidence>
<dbReference type="AlphaFoldDB" id="A0A932G1C3"/>
<dbReference type="InterPro" id="IPR017900">
    <property type="entry name" value="4Fe4S_Fe_S_CS"/>
</dbReference>
<dbReference type="PROSITE" id="PS00198">
    <property type="entry name" value="4FE4S_FER_1"/>
    <property type="match status" value="1"/>
</dbReference>
<protein>
    <submittedName>
        <fullName evidence="5">(Fe-S)-binding protein</fullName>
    </submittedName>
</protein>
<evidence type="ECO:0000256" key="2">
    <source>
        <dbReference type="ARBA" id="ARBA00023004"/>
    </source>
</evidence>
<sequence length="81" mass="9001">MSEKGTPKKREVSRSYAEAVRCNRCGFCLSHCPVYRAVGVEGSSPRGHNVHLRALWEGKLEPSTELATYLKECLLCGSCWA</sequence>
<organism evidence="5 6">
    <name type="scientific">Tectimicrobiota bacterium</name>
    <dbReference type="NCBI Taxonomy" id="2528274"/>
    <lineage>
        <taxon>Bacteria</taxon>
        <taxon>Pseudomonadati</taxon>
        <taxon>Nitrospinota/Tectimicrobiota group</taxon>
        <taxon>Candidatus Tectimicrobiota</taxon>
    </lineage>
</organism>
<keyword evidence="3" id="KW-0411">Iron-sulfur</keyword>
<evidence type="ECO:0000256" key="3">
    <source>
        <dbReference type="ARBA" id="ARBA00023014"/>
    </source>
</evidence>
<dbReference type="PROSITE" id="PS51379">
    <property type="entry name" value="4FE4S_FER_2"/>
    <property type="match status" value="1"/>
</dbReference>
<evidence type="ECO:0000313" key="6">
    <source>
        <dbReference type="Proteomes" id="UP000769766"/>
    </source>
</evidence>
<dbReference type="Gene3D" id="1.10.1060.10">
    <property type="entry name" value="Alpha-helical ferredoxin"/>
    <property type="match status" value="1"/>
</dbReference>
<dbReference type="SUPFAM" id="SSF46548">
    <property type="entry name" value="alpha-helical ferredoxin"/>
    <property type="match status" value="1"/>
</dbReference>
<dbReference type="InterPro" id="IPR009051">
    <property type="entry name" value="Helical_ferredxn"/>
</dbReference>
<feature type="non-terminal residue" evidence="5">
    <location>
        <position position="81"/>
    </location>
</feature>
<dbReference type="GO" id="GO:0051536">
    <property type="term" value="F:iron-sulfur cluster binding"/>
    <property type="evidence" value="ECO:0007669"/>
    <property type="project" value="UniProtKB-KW"/>
</dbReference>
<evidence type="ECO:0000313" key="5">
    <source>
        <dbReference type="EMBL" id="MBI2877105.1"/>
    </source>
</evidence>
<comment type="caution">
    <text evidence="5">The sequence shown here is derived from an EMBL/GenBank/DDBJ whole genome shotgun (WGS) entry which is preliminary data.</text>
</comment>
<keyword evidence="2" id="KW-0408">Iron</keyword>
<keyword evidence="1" id="KW-0479">Metal-binding</keyword>
<feature type="domain" description="4Fe-4S ferredoxin-type" evidence="4">
    <location>
        <begin position="13"/>
        <end position="43"/>
    </location>
</feature>
<dbReference type="InterPro" id="IPR017896">
    <property type="entry name" value="4Fe4S_Fe-S-bd"/>
</dbReference>
<dbReference type="PANTHER" id="PTHR32479">
    <property type="entry name" value="GLYCOLATE OXIDASE IRON-SULFUR SUBUNIT"/>
    <property type="match status" value="1"/>
</dbReference>
<reference evidence="5" key="1">
    <citation type="submission" date="2020-07" db="EMBL/GenBank/DDBJ databases">
        <title>Huge and variable diversity of episymbiotic CPR bacteria and DPANN archaea in groundwater ecosystems.</title>
        <authorList>
            <person name="He C.Y."/>
            <person name="Keren R."/>
            <person name="Whittaker M."/>
            <person name="Farag I.F."/>
            <person name="Doudna J."/>
            <person name="Cate J.H.D."/>
            <person name="Banfield J.F."/>
        </authorList>
    </citation>
    <scope>NUCLEOTIDE SEQUENCE</scope>
    <source>
        <strain evidence="5">NC_groundwater_672_Ag_B-0.1um_62_36</strain>
    </source>
</reference>
<accession>A0A932G1C3</accession>